<evidence type="ECO:0000313" key="2">
    <source>
        <dbReference type="Proteomes" id="UP000003835"/>
    </source>
</evidence>
<dbReference type="EMBL" id="DS989859">
    <property type="protein sequence ID" value="EDX73121.1"/>
    <property type="molecule type" value="Genomic_DNA"/>
</dbReference>
<dbReference type="STRING" id="118168.MC7420_4368"/>
<dbReference type="Proteomes" id="UP000003835">
    <property type="component" value="Unassembled WGS sequence"/>
</dbReference>
<reference evidence="1 2" key="1">
    <citation type="submission" date="2008-07" db="EMBL/GenBank/DDBJ databases">
        <authorList>
            <person name="Tandeau de Marsac N."/>
            <person name="Ferriera S."/>
            <person name="Johnson J."/>
            <person name="Kravitz S."/>
            <person name="Beeson K."/>
            <person name="Sutton G."/>
            <person name="Rogers Y.-H."/>
            <person name="Friedman R."/>
            <person name="Frazier M."/>
            <person name="Venter J.C."/>
        </authorList>
    </citation>
    <scope>NUCLEOTIDE SEQUENCE [LARGE SCALE GENOMIC DNA]</scope>
    <source>
        <strain evidence="1 2">PCC 7420</strain>
    </source>
</reference>
<evidence type="ECO:0000313" key="1">
    <source>
        <dbReference type="EMBL" id="EDX73121.1"/>
    </source>
</evidence>
<keyword evidence="2" id="KW-1185">Reference proteome</keyword>
<proteinExistence type="predicted"/>
<organism evidence="1 2">
    <name type="scientific">Coleofasciculus chthonoplastes PCC 7420</name>
    <dbReference type="NCBI Taxonomy" id="118168"/>
    <lineage>
        <taxon>Bacteria</taxon>
        <taxon>Bacillati</taxon>
        <taxon>Cyanobacteriota</taxon>
        <taxon>Cyanophyceae</taxon>
        <taxon>Coleofasciculales</taxon>
        <taxon>Coleofasciculaceae</taxon>
        <taxon>Coleofasciculus</taxon>
    </lineage>
</organism>
<gene>
    <name evidence="1" type="ORF">MC7420_4368</name>
</gene>
<dbReference type="AlphaFoldDB" id="B4VY71"/>
<protein>
    <submittedName>
        <fullName evidence="1">Uncharacterized protein</fullName>
    </submittedName>
</protein>
<dbReference type="HOGENOM" id="CLU_2750816_0_0_3"/>
<accession>B4VY71</accession>
<name>B4VY71_9CYAN</name>
<sequence>MYHEFFLIQQSNMEKVIEIIPHYSGTYLGNSTWIPSVRILKFPSKEVSELFATKLLELGIISIGQYNGKM</sequence>